<proteinExistence type="predicted"/>
<evidence type="ECO:0000313" key="1">
    <source>
        <dbReference type="EMBL" id="SVB25348.1"/>
    </source>
</evidence>
<dbReference type="AlphaFoldDB" id="A0A382CGN6"/>
<dbReference type="EMBL" id="UINC01034468">
    <property type="protein sequence ID" value="SVB25348.1"/>
    <property type="molecule type" value="Genomic_DNA"/>
</dbReference>
<sequence>MSLIETQEPRFEFRSFGKDFSSQAKKMKQLSGPVPKNVRARRSKEIYIVSITNDIANTKIRDDKIDIKRLIQKKDSLEQWAPVTKTEFPVLKEYLLNQFFPSLNTIAPLLDDNIYGVNAFIKIIDNHKDLCAIHVSKERFGYMVNKTICEVANVTINNTRLVT</sequence>
<name>A0A382CGN6_9ZZZZ</name>
<accession>A0A382CGN6</accession>
<gene>
    <name evidence="1" type="ORF">METZ01_LOCUS178202</name>
</gene>
<organism evidence="1">
    <name type="scientific">marine metagenome</name>
    <dbReference type="NCBI Taxonomy" id="408172"/>
    <lineage>
        <taxon>unclassified sequences</taxon>
        <taxon>metagenomes</taxon>
        <taxon>ecological metagenomes</taxon>
    </lineage>
</organism>
<protein>
    <submittedName>
        <fullName evidence="1">Uncharacterized protein</fullName>
    </submittedName>
</protein>
<feature type="non-terminal residue" evidence="1">
    <location>
        <position position="163"/>
    </location>
</feature>
<reference evidence="1" key="1">
    <citation type="submission" date="2018-05" db="EMBL/GenBank/DDBJ databases">
        <authorList>
            <person name="Lanie J.A."/>
            <person name="Ng W.-L."/>
            <person name="Kazmierczak K.M."/>
            <person name="Andrzejewski T.M."/>
            <person name="Davidsen T.M."/>
            <person name="Wayne K.J."/>
            <person name="Tettelin H."/>
            <person name="Glass J.I."/>
            <person name="Rusch D."/>
            <person name="Podicherti R."/>
            <person name="Tsui H.-C.T."/>
            <person name="Winkler M.E."/>
        </authorList>
    </citation>
    <scope>NUCLEOTIDE SEQUENCE</scope>
</reference>